<evidence type="ECO:0000256" key="2">
    <source>
        <dbReference type="ARBA" id="ARBA00023125"/>
    </source>
</evidence>
<dbReference type="Proteomes" id="UP000075515">
    <property type="component" value="Unassembled WGS sequence"/>
</dbReference>
<evidence type="ECO:0000313" key="7">
    <source>
        <dbReference type="Proteomes" id="UP000075515"/>
    </source>
</evidence>
<dbReference type="Gene3D" id="1.10.357.10">
    <property type="entry name" value="Tetracycline Repressor, domain 2"/>
    <property type="match status" value="1"/>
</dbReference>
<keyword evidence="3" id="KW-0804">Transcription</keyword>
<comment type="caution">
    <text evidence="6">The sequence shown here is derived from an EMBL/GenBank/DDBJ whole genome shotgun (WGS) entry which is preliminary data.</text>
</comment>
<dbReference type="Pfam" id="PF17918">
    <property type="entry name" value="TetR_C_15"/>
    <property type="match status" value="1"/>
</dbReference>
<dbReference type="InterPro" id="IPR050109">
    <property type="entry name" value="HTH-type_TetR-like_transc_reg"/>
</dbReference>
<dbReference type="PROSITE" id="PS50977">
    <property type="entry name" value="HTH_TETR_2"/>
    <property type="match status" value="1"/>
</dbReference>
<feature type="DNA-binding region" description="H-T-H motif" evidence="4">
    <location>
        <begin position="41"/>
        <end position="60"/>
    </location>
</feature>
<dbReference type="GO" id="GO:0000976">
    <property type="term" value="F:transcription cis-regulatory region binding"/>
    <property type="evidence" value="ECO:0007669"/>
    <property type="project" value="TreeGrafter"/>
</dbReference>
<dbReference type="GO" id="GO:0003700">
    <property type="term" value="F:DNA-binding transcription factor activity"/>
    <property type="evidence" value="ECO:0007669"/>
    <property type="project" value="TreeGrafter"/>
</dbReference>
<dbReference type="EMBL" id="JEMC01001030">
    <property type="protein sequence ID" value="KYG00254.1"/>
    <property type="molecule type" value="Genomic_DNA"/>
</dbReference>
<dbReference type="AlphaFoldDB" id="A0A150S4N9"/>
<gene>
    <name evidence="6" type="ORF">BE18_05285</name>
</gene>
<protein>
    <submittedName>
        <fullName evidence="6">Transcriptional regulator</fullName>
    </submittedName>
</protein>
<evidence type="ECO:0000256" key="4">
    <source>
        <dbReference type="PROSITE-ProRule" id="PRU00335"/>
    </source>
</evidence>
<sequence>MGTHETNPRKTPRQTRSRATVDAIVEATIRVLLARGYDGTTTIAVAARAGVSVGSLYQYFPNKEALVATLVERHAAAIVARVEGALAEADPADPEAAVRAFVRAGLDAQRISPALHKILIEQVPRVGRLAEAAETSRRLAVLLERHLAPHRARLAVPDVRIAAFVVETALEALGHRVIIEEPHLIGTAQLEAEATTLALAYLFGPRAPRRRSGALAATRPRSTRPV</sequence>
<evidence type="ECO:0000259" key="5">
    <source>
        <dbReference type="PROSITE" id="PS50977"/>
    </source>
</evidence>
<accession>A0A150S4N9</accession>
<dbReference type="PANTHER" id="PTHR30055">
    <property type="entry name" value="HTH-TYPE TRANSCRIPTIONAL REGULATOR RUTR"/>
    <property type="match status" value="1"/>
</dbReference>
<dbReference type="InterPro" id="IPR023772">
    <property type="entry name" value="DNA-bd_HTH_TetR-type_CS"/>
</dbReference>
<proteinExistence type="predicted"/>
<dbReference type="SUPFAM" id="SSF46689">
    <property type="entry name" value="Homeodomain-like"/>
    <property type="match status" value="1"/>
</dbReference>
<dbReference type="InterPro" id="IPR001647">
    <property type="entry name" value="HTH_TetR"/>
</dbReference>
<organism evidence="6 7">
    <name type="scientific">Sorangium cellulosum</name>
    <name type="common">Polyangium cellulosum</name>
    <dbReference type="NCBI Taxonomy" id="56"/>
    <lineage>
        <taxon>Bacteria</taxon>
        <taxon>Pseudomonadati</taxon>
        <taxon>Myxococcota</taxon>
        <taxon>Polyangia</taxon>
        <taxon>Polyangiales</taxon>
        <taxon>Polyangiaceae</taxon>
        <taxon>Sorangium</taxon>
    </lineage>
</organism>
<feature type="domain" description="HTH tetR-type" evidence="5">
    <location>
        <begin position="18"/>
        <end position="78"/>
    </location>
</feature>
<reference evidence="6 7" key="1">
    <citation type="submission" date="2014-02" db="EMBL/GenBank/DDBJ databases">
        <title>The small core and large imbalanced accessory genome model reveals a collaborative survival strategy of Sorangium cellulosum strains in nature.</title>
        <authorList>
            <person name="Han K."/>
            <person name="Peng R."/>
            <person name="Blom J."/>
            <person name="Li Y.-Z."/>
        </authorList>
    </citation>
    <scope>NUCLEOTIDE SEQUENCE [LARGE SCALE GENOMIC DNA]</scope>
    <source>
        <strain evidence="6 7">So0149</strain>
    </source>
</reference>
<dbReference type="InterPro" id="IPR041669">
    <property type="entry name" value="TetR_C_15"/>
</dbReference>
<dbReference type="PROSITE" id="PS01081">
    <property type="entry name" value="HTH_TETR_1"/>
    <property type="match status" value="1"/>
</dbReference>
<keyword evidence="1" id="KW-0805">Transcription regulation</keyword>
<keyword evidence="2 4" id="KW-0238">DNA-binding</keyword>
<dbReference type="PANTHER" id="PTHR30055:SF234">
    <property type="entry name" value="HTH-TYPE TRANSCRIPTIONAL REGULATOR BETI"/>
    <property type="match status" value="1"/>
</dbReference>
<dbReference type="InterPro" id="IPR009057">
    <property type="entry name" value="Homeodomain-like_sf"/>
</dbReference>
<evidence type="ECO:0000256" key="3">
    <source>
        <dbReference type="ARBA" id="ARBA00023163"/>
    </source>
</evidence>
<name>A0A150S4N9_SORCE</name>
<evidence type="ECO:0000256" key="1">
    <source>
        <dbReference type="ARBA" id="ARBA00023015"/>
    </source>
</evidence>
<evidence type="ECO:0000313" key="6">
    <source>
        <dbReference type="EMBL" id="KYG00254.1"/>
    </source>
</evidence>
<dbReference type="PRINTS" id="PR00455">
    <property type="entry name" value="HTHTETR"/>
</dbReference>
<dbReference type="Pfam" id="PF00440">
    <property type="entry name" value="TetR_N"/>
    <property type="match status" value="1"/>
</dbReference>